<dbReference type="RefSeq" id="WP_072743584.1">
    <property type="nucleotide sequence ID" value="NZ_FQXR01000004.1"/>
</dbReference>
<dbReference type="InterPro" id="IPR034802">
    <property type="entry name" value="NADPH_BDH"/>
</dbReference>
<dbReference type="GO" id="GO:0004022">
    <property type="term" value="F:alcohol dehydrogenase (NAD+) activity"/>
    <property type="evidence" value="ECO:0007669"/>
    <property type="project" value="UniProtKB-ARBA"/>
</dbReference>
<dbReference type="PROSITE" id="PS00913">
    <property type="entry name" value="ADH_IRON_1"/>
    <property type="match status" value="1"/>
</dbReference>
<dbReference type="FunFam" id="3.40.50.1970:FF:000003">
    <property type="entry name" value="Alcohol dehydrogenase, iron-containing"/>
    <property type="match status" value="1"/>
</dbReference>
<dbReference type="OrthoDB" id="9804734at2"/>
<dbReference type="InterPro" id="IPR001670">
    <property type="entry name" value="ADH_Fe/GldA"/>
</dbReference>
<evidence type="ECO:0000313" key="4">
    <source>
        <dbReference type="EMBL" id="SHH75928.1"/>
    </source>
</evidence>
<accession>A0A1M5VL71</accession>
<dbReference type="InterPro" id="IPR056798">
    <property type="entry name" value="ADH_Fe_C"/>
</dbReference>
<gene>
    <name evidence="4" type="ORF">SAMN02745180_00945</name>
</gene>
<dbReference type="PANTHER" id="PTHR11496:SF83">
    <property type="entry name" value="HYDROXYACID-OXOACID TRANSHYDROGENASE, MITOCHONDRIAL"/>
    <property type="match status" value="1"/>
</dbReference>
<dbReference type="CDD" id="cd08179">
    <property type="entry name" value="NADPH_BDH"/>
    <property type="match status" value="1"/>
</dbReference>
<dbReference type="InterPro" id="IPR018211">
    <property type="entry name" value="ADH_Fe_CS"/>
</dbReference>
<dbReference type="SUPFAM" id="SSF56796">
    <property type="entry name" value="Dehydroquinate synthase-like"/>
    <property type="match status" value="1"/>
</dbReference>
<dbReference type="STRING" id="1123281.SAMN02745180_00945"/>
<dbReference type="GO" id="GO:0046872">
    <property type="term" value="F:metal ion binding"/>
    <property type="evidence" value="ECO:0007669"/>
    <property type="project" value="InterPro"/>
</dbReference>
<sequence>MNLKNFYSVNAIFGEGTIEHLQKIEKNHIAILMGGKSQQSVVDAITDKFDKLGKEWRIVGNIKREPHMEDIEKPLKEVIDFKPDCILAIGGGSVMDSAKAIWIFYEYPNLKWDDVILPNPVPKLGNKAILIAIPTTSGTGSETSSCAVVVDKKKMEKKLIISQNILPTLAILDTQLACTMPKHVAANSGMDAFTHALESATSNMNNSIVQRISLVTLLDIFKYLPTSINGAKDSKEFKEAREKIHIASYLAGIAINNAGTGLAHIFDQVGPKLNIPHGLTCAILLPYTIEFTEEHPFYLELAKVLGYKEEKGYARFLAQKIIELNKSVGIPPSFSEMGIGEKEYLEAMKEDIETSINSGGLQFAAKVPTYEDAEKFMLKAYYGK</sequence>
<reference evidence="4 5" key="1">
    <citation type="submission" date="2016-11" db="EMBL/GenBank/DDBJ databases">
        <authorList>
            <person name="Jaros S."/>
            <person name="Januszkiewicz K."/>
            <person name="Wedrychowicz H."/>
        </authorList>
    </citation>
    <scope>NUCLEOTIDE SEQUENCE [LARGE SCALE GENOMIC DNA]</scope>
    <source>
        <strain evidence="4 5">DSM 13106</strain>
    </source>
</reference>
<evidence type="ECO:0000313" key="5">
    <source>
        <dbReference type="Proteomes" id="UP000184389"/>
    </source>
</evidence>
<feature type="domain" description="Alcohol dehydrogenase iron-type/glycerol dehydrogenase GldA" evidence="2">
    <location>
        <begin position="11"/>
        <end position="174"/>
    </location>
</feature>
<dbReference type="Proteomes" id="UP000184389">
    <property type="component" value="Unassembled WGS sequence"/>
</dbReference>
<dbReference type="EMBL" id="FQXR01000004">
    <property type="protein sequence ID" value="SHH75928.1"/>
    <property type="molecule type" value="Genomic_DNA"/>
</dbReference>
<feature type="domain" description="Fe-containing alcohol dehydrogenase-like C-terminal" evidence="3">
    <location>
        <begin position="186"/>
        <end position="347"/>
    </location>
</feature>
<keyword evidence="5" id="KW-1185">Reference proteome</keyword>
<organism evidence="4 5">
    <name type="scientific">Sporanaerobacter acetigenes DSM 13106</name>
    <dbReference type="NCBI Taxonomy" id="1123281"/>
    <lineage>
        <taxon>Bacteria</taxon>
        <taxon>Bacillati</taxon>
        <taxon>Bacillota</taxon>
        <taxon>Tissierellia</taxon>
        <taxon>Tissierellales</taxon>
        <taxon>Sporanaerobacteraceae</taxon>
        <taxon>Sporanaerobacter</taxon>
    </lineage>
</organism>
<dbReference type="InterPro" id="IPR039697">
    <property type="entry name" value="Alcohol_dehydrogenase_Fe"/>
</dbReference>
<evidence type="ECO:0000256" key="1">
    <source>
        <dbReference type="ARBA" id="ARBA00023002"/>
    </source>
</evidence>
<dbReference type="Gene3D" id="3.40.50.1970">
    <property type="match status" value="1"/>
</dbReference>
<evidence type="ECO:0000259" key="2">
    <source>
        <dbReference type="Pfam" id="PF00465"/>
    </source>
</evidence>
<dbReference type="AlphaFoldDB" id="A0A1M5VL71"/>
<proteinExistence type="predicted"/>
<dbReference type="PANTHER" id="PTHR11496">
    <property type="entry name" value="ALCOHOL DEHYDROGENASE"/>
    <property type="match status" value="1"/>
</dbReference>
<protein>
    <submittedName>
        <fullName evidence="4">Alcohol dehydrogenase, class IV</fullName>
    </submittedName>
</protein>
<dbReference type="Pfam" id="PF00465">
    <property type="entry name" value="Fe-ADH"/>
    <property type="match status" value="1"/>
</dbReference>
<name>A0A1M5VL71_9FIRM</name>
<evidence type="ECO:0000259" key="3">
    <source>
        <dbReference type="Pfam" id="PF25137"/>
    </source>
</evidence>
<dbReference type="Pfam" id="PF25137">
    <property type="entry name" value="ADH_Fe_C"/>
    <property type="match status" value="1"/>
</dbReference>
<keyword evidence="1" id="KW-0560">Oxidoreductase</keyword>
<dbReference type="Gene3D" id="1.20.1090.10">
    <property type="entry name" value="Dehydroquinate synthase-like - alpha domain"/>
    <property type="match status" value="1"/>
</dbReference>